<dbReference type="InParanoid" id="Q09579"/>
<dbReference type="UCSC" id="K03H9.3">
    <property type="organism name" value="c. elegans"/>
</dbReference>
<dbReference type="GeneID" id="186969"/>
<organism evidence="1 2">
    <name type="scientific">Caenorhabditis elegans</name>
    <dbReference type="NCBI Taxonomy" id="6239"/>
    <lineage>
        <taxon>Eukaryota</taxon>
        <taxon>Metazoa</taxon>
        <taxon>Ecdysozoa</taxon>
        <taxon>Nematoda</taxon>
        <taxon>Chromadorea</taxon>
        <taxon>Rhabditida</taxon>
        <taxon>Rhabditina</taxon>
        <taxon>Rhabditomorpha</taxon>
        <taxon>Rhabditoidea</taxon>
        <taxon>Rhabditidae</taxon>
        <taxon>Peloderinae</taxon>
        <taxon>Caenorhabditis</taxon>
    </lineage>
</organism>
<dbReference type="Proteomes" id="UP000001940">
    <property type="component" value="Chromosome II"/>
</dbReference>
<gene>
    <name evidence="1" type="ORF">CELE_K03H9.3</name>
    <name evidence="1 3" type="ORF">K03H9.3</name>
</gene>
<dbReference type="KEGG" id="cel:CELE_K03H9.3"/>
<dbReference type="AlphaFoldDB" id="Q09579"/>
<dbReference type="HOGENOM" id="CLU_598846_0_0_1"/>
<protein>
    <submittedName>
        <fullName evidence="1">Uncharacterized protein</fullName>
    </submittedName>
</protein>
<accession>Q09579</accession>
<reference evidence="1 2" key="1">
    <citation type="journal article" date="1998" name="Science">
        <title>Genome sequence of the nematode C. elegans: a platform for investigating biology.</title>
        <authorList>
            <consortium name="The C. elegans sequencing consortium"/>
            <person name="Sulson J.E."/>
            <person name="Waterston R."/>
        </authorList>
    </citation>
    <scope>NUCLEOTIDE SEQUENCE [LARGE SCALE GENOMIC DNA]</scope>
    <source>
        <strain evidence="1 2">Bristol N2</strain>
    </source>
</reference>
<dbReference type="CTD" id="186969"/>
<evidence type="ECO:0000313" key="1">
    <source>
        <dbReference type="EMBL" id="CCD72608.1"/>
    </source>
</evidence>
<dbReference type="AGR" id="WB:WBGene00019372"/>
<keyword evidence="2" id="KW-1185">Reference proteome</keyword>
<dbReference type="IntAct" id="Q09579">
    <property type="interactions" value="1"/>
</dbReference>
<dbReference type="WormBase" id="K03H9.3">
    <property type="protein sequence ID" value="CE01997"/>
    <property type="gene ID" value="WBGene00019372"/>
</dbReference>
<dbReference type="FunCoup" id="Q09579">
    <property type="interactions" value="98"/>
</dbReference>
<name>Q09579_CAEEL</name>
<dbReference type="RefSeq" id="NP_495293.1">
    <property type="nucleotide sequence ID" value="NM_062892.1"/>
</dbReference>
<sequence length="457" mass="52341">MYKQKIAASSLLYKRQSGVSASETKRLKQSKNVVTLMCDSTWLSESFVLAKEKAAAIALKTECSFDLSVASVKGPNEAIVKALSSIYQLIKEPVFFDRFDERNSINNTSLKFLMAKKHFDKRFSTGETMIKNLKLLYENEQLDFSLHLDSRSQQYVMVFAVSPETANATFISIAKNLSICSTECIAKDTTTPKEFPSCLFPTFLEKNQAPVEKRSVEYVWKLALDGMCYVDARVAVVQALREYPNSSILFKKAVQIENTLPFKAKWIEFALRQKELDDPMVIVKEAQELFRPKYLECILNYAVTQFPANLDIVHELCLLAESTGEFLDYVDLLKTALDNNKMSEDQFIQLVLKSEKCGSSLVRKKYVDKYISVTPFTTENFGNWISLITTLHSNGCNSSSKDICMKAMREYIGFDEFAKILKEHWMSTWPQDQIVSHMELFQEHYQRERETDGGEQN</sequence>
<dbReference type="PaxDb" id="6239-K03H9.3"/>
<dbReference type="Bgee" id="WBGene00019372">
    <property type="expression patterns" value="Expressed in embryo and 2 other cell types or tissues"/>
</dbReference>
<dbReference type="SMR" id="Q09579"/>
<dbReference type="EMBL" id="BX284602">
    <property type="protein sequence ID" value="CCD72608.1"/>
    <property type="molecule type" value="Genomic_DNA"/>
</dbReference>
<dbReference type="PIR" id="S60597">
    <property type="entry name" value="S60597"/>
</dbReference>
<proteinExistence type="predicted"/>
<evidence type="ECO:0000313" key="3">
    <source>
        <dbReference type="WormBase" id="K03H9.3"/>
    </source>
</evidence>
<evidence type="ECO:0000313" key="2">
    <source>
        <dbReference type="Proteomes" id="UP000001940"/>
    </source>
</evidence>